<dbReference type="Gene3D" id="2.60.40.2030">
    <property type="match status" value="1"/>
</dbReference>
<comment type="caution">
    <text evidence="6">The sequence shown here is derived from an EMBL/GenBank/DDBJ whole genome shotgun (WGS) entry which is preliminary data.</text>
</comment>
<keyword evidence="6" id="KW-0540">Nuclease</keyword>
<evidence type="ECO:0000256" key="1">
    <source>
        <dbReference type="ARBA" id="ARBA00022729"/>
    </source>
</evidence>
<dbReference type="AlphaFoldDB" id="A0A265UZC6"/>
<feature type="chain" id="PRO_5012627985" evidence="4">
    <location>
        <begin position="26"/>
        <end position="334"/>
    </location>
</feature>
<dbReference type="PROSITE" id="PS51257">
    <property type="entry name" value="PROKAR_LIPOPROTEIN"/>
    <property type="match status" value="1"/>
</dbReference>
<dbReference type="RefSeq" id="WP_094966649.1">
    <property type="nucleotide sequence ID" value="NZ_NGJN01000001.1"/>
</dbReference>
<dbReference type="GO" id="GO:0004519">
    <property type="term" value="F:endonuclease activity"/>
    <property type="evidence" value="ECO:0007669"/>
    <property type="project" value="UniProtKB-KW"/>
</dbReference>
<organism evidence="6 7">
    <name type="scientific">Winogradskyella aurantia</name>
    <dbReference type="NCBI Taxonomy" id="1915063"/>
    <lineage>
        <taxon>Bacteria</taxon>
        <taxon>Pseudomonadati</taxon>
        <taxon>Bacteroidota</taxon>
        <taxon>Flavobacteriia</taxon>
        <taxon>Flavobacteriales</taxon>
        <taxon>Flavobacteriaceae</taxon>
        <taxon>Winogradskyella</taxon>
    </lineage>
</organism>
<dbReference type="InterPro" id="IPR038081">
    <property type="entry name" value="CalX-like_sf"/>
</dbReference>
<evidence type="ECO:0000256" key="3">
    <source>
        <dbReference type="ARBA" id="ARBA00022837"/>
    </source>
</evidence>
<dbReference type="GO" id="GO:0007154">
    <property type="term" value="P:cell communication"/>
    <property type="evidence" value="ECO:0007669"/>
    <property type="project" value="InterPro"/>
</dbReference>
<dbReference type="InterPro" id="IPR001322">
    <property type="entry name" value="Lamin_tail_dom"/>
</dbReference>
<keyword evidence="3" id="KW-0106">Calcium</keyword>
<evidence type="ECO:0000259" key="5">
    <source>
        <dbReference type="PROSITE" id="PS51841"/>
    </source>
</evidence>
<proteinExistence type="predicted"/>
<dbReference type="Pfam" id="PF00932">
    <property type="entry name" value="LTD"/>
    <property type="match status" value="1"/>
</dbReference>
<keyword evidence="6" id="KW-0255">Endonuclease</keyword>
<dbReference type="OrthoDB" id="1522982at2"/>
<dbReference type="SUPFAM" id="SSF74853">
    <property type="entry name" value="Lamin A/C globular tail domain"/>
    <property type="match status" value="1"/>
</dbReference>
<name>A0A265UZC6_9FLAO</name>
<dbReference type="InterPro" id="IPR036415">
    <property type="entry name" value="Lamin_tail_dom_sf"/>
</dbReference>
<dbReference type="Proteomes" id="UP000216840">
    <property type="component" value="Unassembled WGS sequence"/>
</dbReference>
<dbReference type="EMBL" id="NGJN01000001">
    <property type="protein sequence ID" value="OZV70572.1"/>
    <property type="molecule type" value="Genomic_DNA"/>
</dbReference>
<feature type="signal peptide" evidence="4">
    <location>
        <begin position="1"/>
        <end position="25"/>
    </location>
</feature>
<dbReference type="Pfam" id="PF03160">
    <property type="entry name" value="Calx-beta"/>
    <property type="match status" value="1"/>
</dbReference>
<keyword evidence="2" id="KW-0677">Repeat</keyword>
<dbReference type="InterPro" id="IPR003644">
    <property type="entry name" value="Calx_beta"/>
</dbReference>
<evidence type="ECO:0000313" key="6">
    <source>
        <dbReference type="EMBL" id="OZV70572.1"/>
    </source>
</evidence>
<evidence type="ECO:0000313" key="7">
    <source>
        <dbReference type="Proteomes" id="UP000216840"/>
    </source>
</evidence>
<dbReference type="PROSITE" id="PS51841">
    <property type="entry name" value="LTD"/>
    <property type="match status" value="1"/>
</dbReference>
<accession>A0A265UZC6</accession>
<dbReference type="GO" id="GO:0016020">
    <property type="term" value="C:membrane"/>
    <property type="evidence" value="ECO:0007669"/>
    <property type="project" value="InterPro"/>
</dbReference>
<keyword evidence="1 4" id="KW-0732">Signal</keyword>
<dbReference type="SUPFAM" id="SSF141072">
    <property type="entry name" value="CalX-like"/>
    <property type="match status" value="1"/>
</dbReference>
<keyword evidence="6" id="KW-0378">Hydrolase</keyword>
<reference evidence="6 7" key="1">
    <citation type="submission" date="2017-05" db="EMBL/GenBank/DDBJ databases">
        <title>The draft genome sequence of Idiomarina salinarum WNB302.</title>
        <authorList>
            <person name="Sun Y."/>
            <person name="Chen B."/>
            <person name="Du Z."/>
        </authorList>
    </citation>
    <scope>NUCLEOTIDE SEQUENCE [LARGE SCALE GENOMIC DNA]</scope>
    <source>
        <strain evidence="6 7">WNB302</strain>
    </source>
</reference>
<evidence type="ECO:0000256" key="2">
    <source>
        <dbReference type="ARBA" id="ARBA00022737"/>
    </source>
</evidence>
<sequence length="334" mass="34631">MLSKAHLKTMFRLILLVLLVGSCTTDDIKPALSLTSDSTSLSEDNGTLIVTATLNSESSSAVSIPIVLTGTATANSDYSVSATEIAIAAGSTSGNITITGLQDMEIEGIETLIVGLGNVNEFLVLSDSTVTIEVLDDDSDSDGDGVLDANDDCPDVVGDVENNGCPFLGFLINEVNYDPAADLAGDANGDGTREPNEDEFIEFFNSGPELDLSGYTISDADQLRHTFPAGTILPVNGVLVVFGGGTPTGNFGGALVQTASEGLLNMSNAGDFMTIADPSGNVVLTFDIEPLSNNPNESYTRNPDLTGDFVQHAGIDEANGALFSPGTKLDGTNF</sequence>
<protein>
    <submittedName>
        <fullName evidence="6">Endonuclease</fullName>
    </submittedName>
</protein>
<feature type="domain" description="LTD" evidence="5">
    <location>
        <begin position="166"/>
        <end position="301"/>
    </location>
</feature>
<keyword evidence="7" id="KW-1185">Reference proteome</keyword>
<evidence type="ECO:0000256" key="4">
    <source>
        <dbReference type="SAM" id="SignalP"/>
    </source>
</evidence>
<gene>
    <name evidence="6" type="ORF">CA834_00200</name>
</gene>